<dbReference type="PANTHER" id="PTHR30413">
    <property type="entry name" value="INNER MEMBRANE TRANSPORT PERMEASE"/>
    <property type="match status" value="1"/>
</dbReference>
<sequence>MSDQIVIKPEAGWLRINFKEIFEYRELIAMLAWRDIMAQYKQAVFGVSWAVVKPVFSVIVYTLVFGKVAKLSSS</sequence>
<keyword evidence="2" id="KW-0813">Transport</keyword>
<dbReference type="EMBL" id="BARS01036425">
    <property type="protein sequence ID" value="GAG15278.1"/>
    <property type="molecule type" value="Genomic_DNA"/>
</dbReference>
<keyword evidence="3" id="KW-0812">Transmembrane</keyword>
<organism evidence="4">
    <name type="scientific">marine sediment metagenome</name>
    <dbReference type="NCBI Taxonomy" id="412755"/>
    <lineage>
        <taxon>unclassified sequences</taxon>
        <taxon>metagenomes</taxon>
        <taxon>ecological metagenomes</taxon>
    </lineage>
</organism>
<evidence type="ECO:0000256" key="3">
    <source>
        <dbReference type="SAM" id="Phobius"/>
    </source>
</evidence>
<protein>
    <recommendedName>
        <fullName evidence="5">ABC-2 type transporter domain-containing protein</fullName>
    </recommendedName>
</protein>
<comment type="subcellular location">
    <subcellularLocation>
        <location evidence="1">Cell inner membrane</location>
        <topology evidence="1">Multi-pass membrane protein</topology>
    </subcellularLocation>
</comment>
<evidence type="ECO:0000256" key="1">
    <source>
        <dbReference type="ARBA" id="ARBA00004429"/>
    </source>
</evidence>
<comment type="caution">
    <text evidence="4">The sequence shown here is derived from an EMBL/GenBank/DDBJ whole genome shotgun (WGS) entry which is preliminary data.</text>
</comment>
<dbReference type="AlphaFoldDB" id="X0VS34"/>
<dbReference type="GO" id="GO:0015920">
    <property type="term" value="P:lipopolysaccharide transport"/>
    <property type="evidence" value="ECO:0007669"/>
    <property type="project" value="TreeGrafter"/>
</dbReference>
<keyword evidence="3" id="KW-0472">Membrane</keyword>
<proteinExistence type="predicted"/>
<feature type="non-terminal residue" evidence="4">
    <location>
        <position position="74"/>
    </location>
</feature>
<dbReference type="PANTHER" id="PTHR30413:SF8">
    <property type="entry name" value="TRANSPORT PERMEASE PROTEIN"/>
    <property type="match status" value="1"/>
</dbReference>
<gene>
    <name evidence="4" type="ORF">S01H1_55994</name>
</gene>
<reference evidence="4" key="1">
    <citation type="journal article" date="2014" name="Front. Microbiol.">
        <title>High frequency of phylogenetically diverse reductive dehalogenase-homologous genes in deep subseafloor sedimentary metagenomes.</title>
        <authorList>
            <person name="Kawai M."/>
            <person name="Futagami T."/>
            <person name="Toyoda A."/>
            <person name="Takaki Y."/>
            <person name="Nishi S."/>
            <person name="Hori S."/>
            <person name="Arai W."/>
            <person name="Tsubouchi T."/>
            <person name="Morono Y."/>
            <person name="Uchiyama I."/>
            <person name="Ito T."/>
            <person name="Fujiyama A."/>
            <person name="Inagaki F."/>
            <person name="Takami H."/>
        </authorList>
    </citation>
    <scope>NUCLEOTIDE SEQUENCE</scope>
    <source>
        <strain evidence="4">Expedition CK06-06</strain>
    </source>
</reference>
<name>X0VS34_9ZZZZ</name>
<dbReference type="GO" id="GO:0005886">
    <property type="term" value="C:plasma membrane"/>
    <property type="evidence" value="ECO:0007669"/>
    <property type="project" value="UniProtKB-SubCell"/>
</dbReference>
<evidence type="ECO:0008006" key="5">
    <source>
        <dbReference type="Google" id="ProtNLM"/>
    </source>
</evidence>
<evidence type="ECO:0000256" key="2">
    <source>
        <dbReference type="ARBA" id="ARBA00022448"/>
    </source>
</evidence>
<accession>X0VS34</accession>
<keyword evidence="3" id="KW-1133">Transmembrane helix</keyword>
<feature type="transmembrane region" description="Helical" evidence="3">
    <location>
        <begin position="43"/>
        <end position="64"/>
    </location>
</feature>
<evidence type="ECO:0000313" key="4">
    <source>
        <dbReference type="EMBL" id="GAG15278.1"/>
    </source>
</evidence>